<protein>
    <submittedName>
        <fullName evidence="1">Uncharacterized protein</fullName>
    </submittedName>
</protein>
<name>A0A7K1Y758_9SPHI</name>
<gene>
    <name evidence="1" type="ORF">GS399_05455</name>
</gene>
<accession>A0A7K1Y758</accession>
<proteinExistence type="predicted"/>
<evidence type="ECO:0000313" key="2">
    <source>
        <dbReference type="Proteomes" id="UP000466586"/>
    </source>
</evidence>
<dbReference type="RefSeq" id="WP_160843588.1">
    <property type="nucleotide sequence ID" value="NZ_WVHT01000002.1"/>
</dbReference>
<dbReference type="Proteomes" id="UP000466586">
    <property type="component" value="Unassembled WGS sequence"/>
</dbReference>
<sequence length="150" mass="17500">MAFSLTTWDRIKIFSKFIGQKVWIRSLHGYLYGKEREHQFGILTGVKTDAIQVKIDNHRLWIHQDDGFSLYEVKLLLKPLSQLTPEIMKTANELPVVVFITQYYTNLGFDMPVFLEPHSPSNCKYVRELEMADYRSEKEILEAETTAVIS</sequence>
<organism evidence="1 2">
    <name type="scientific">Hufsiella arboris</name>
    <dbReference type="NCBI Taxonomy" id="2695275"/>
    <lineage>
        <taxon>Bacteria</taxon>
        <taxon>Pseudomonadati</taxon>
        <taxon>Bacteroidota</taxon>
        <taxon>Sphingobacteriia</taxon>
        <taxon>Sphingobacteriales</taxon>
        <taxon>Sphingobacteriaceae</taxon>
        <taxon>Hufsiella</taxon>
    </lineage>
</organism>
<comment type="caution">
    <text evidence="1">The sequence shown here is derived from an EMBL/GenBank/DDBJ whole genome shotgun (WGS) entry which is preliminary data.</text>
</comment>
<reference evidence="1 2" key="1">
    <citation type="submission" date="2019-11" db="EMBL/GenBank/DDBJ databases">
        <title>Pedobacter sp. HMF7647 Genome sequencing and assembly.</title>
        <authorList>
            <person name="Kang H."/>
            <person name="Kim H."/>
            <person name="Joh K."/>
        </authorList>
    </citation>
    <scope>NUCLEOTIDE SEQUENCE [LARGE SCALE GENOMIC DNA]</scope>
    <source>
        <strain evidence="1 2">HMF7647</strain>
    </source>
</reference>
<evidence type="ECO:0000313" key="1">
    <source>
        <dbReference type="EMBL" id="MXV50412.1"/>
    </source>
</evidence>
<dbReference type="EMBL" id="WVHT01000002">
    <property type="protein sequence ID" value="MXV50412.1"/>
    <property type="molecule type" value="Genomic_DNA"/>
</dbReference>
<keyword evidence="2" id="KW-1185">Reference proteome</keyword>
<dbReference type="AlphaFoldDB" id="A0A7K1Y758"/>